<dbReference type="InterPro" id="IPR050832">
    <property type="entry name" value="Bact_Acetyltransf"/>
</dbReference>
<evidence type="ECO:0000256" key="2">
    <source>
        <dbReference type="ARBA" id="ARBA00023315"/>
    </source>
</evidence>
<dbReference type="Pfam" id="PF00583">
    <property type="entry name" value="Acetyltransf_1"/>
    <property type="match status" value="1"/>
</dbReference>
<dbReference type="GO" id="GO:0016746">
    <property type="term" value="F:acyltransferase activity"/>
    <property type="evidence" value="ECO:0007669"/>
    <property type="project" value="UniProtKB-KW"/>
</dbReference>
<dbReference type="EMBL" id="JBHUII010000004">
    <property type="protein sequence ID" value="MFD2205564.1"/>
    <property type="molecule type" value="Genomic_DNA"/>
</dbReference>
<dbReference type="InterPro" id="IPR016181">
    <property type="entry name" value="Acyl_CoA_acyltransferase"/>
</dbReference>
<evidence type="ECO:0000256" key="1">
    <source>
        <dbReference type="ARBA" id="ARBA00022679"/>
    </source>
</evidence>
<dbReference type="InterPro" id="IPR000182">
    <property type="entry name" value="GNAT_dom"/>
</dbReference>
<proteinExistence type="predicted"/>
<dbReference type="CDD" id="cd04301">
    <property type="entry name" value="NAT_SF"/>
    <property type="match status" value="1"/>
</dbReference>
<dbReference type="PANTHER" id="PTHR43877">
    <property type="entry name" value="AMINOALKYLPHOSPHONATE N-ACETYLTRANSFERASE-RELATED-RELATED"/>
    <property type="match status" value="1"/>
</dbReference>
<evidence type="ECO:0000313" key="4">
    <source>
        <dbReference type="EMBL" id="MFD2205564.1"/>
    </source>
</evidence>
<keyword evidence="5" id="KW-1185">Reference proteome</keyword>
<organism evidence="4 5">
    <name type="scientific">Kiloniella antarctica</name>
    <dbReference type="NCBI Taxonomy" id="1550907"/>
    <lineage>
        <taxon>Bacteria</taxon>
        <taxon>Pseudomonadati</taxon>
        <taxon>Pseudomonadota</taxon>
        <taxon>Alphaproteobacteria</taxon>
        <taxon>Rhodospirillales</taxon>
        <taxon>Kiloniellaceae</taxon>
        <taxon>Kiloniella</taxon>
    </lineage>
</organism>
<comment type="caution">
    <text evidence="4">The sequence shown here is derived from an EMBL/GenBank/DDBJ whole genome shotgun (WGS) entry which is preliminary data.</text>
</comment>
<dbReference type="Gene3D" id="3.40.630.30">
    <property type="match status" value="1"/>
</dbReference>
<name>A0ABW5BIZ9_9PROT</name>
<protein>
    <submittedName>
        <fullName evidence="4">GNAT family N-acetyltransferase</fullName>
        <ecNumber evidence="4">2.3.1.-</ecNumber>
    </submittedName>
</protein>
<reference evidence="5" key="1">
    <citation type="journal article" date="2019" name="Int. J. Syst. Evol. Microbiol.">
        <title>The Global Catalogue of Microorganisms (GCM) 10K type strain sequencing project: providing services to taxonomists for standard genome sequencing and annotation.</title>
        <authorList>
            <consortium name="The Broad Institute Genomics Platform"/>
            <consortium name="The Broad Institute Genome Sequencing Center for Infectious Disease"/>
            <person name="Wu L."/>
            <person name="Ma J."/>
        </authorList>
    </citation>
    <scope>NUCLEOTIDE SEQUENCE [LARGE SCALE GENOMIC DNA]</scope>
    <source>
        <strain evidence="5">CGMCC 4.7192</strain>
    </source>
</reference>
<dbReference type="PANTHER" id="PTHR43877:SF2">
    <property type="entry name" value="AMINOALKYLPHOSPHONATE N-ACETYLTRANSFERASE-RELATED"/>
    <property type="match status" value="1"/>
</dbReference>
<dbReference type="PROSITE" id="PS51186">
    <property type="entry name" value="GNAT"/>
    <property type="match status" value="1"/>
</dbReference>
<evidence type="ECO:0000259" key="3">
    <source>
        <dbReference type="PROSITE" id="PS51186"/>
    </source>
</evidence>
<evidence type="ECO:0000313" key="5">
    <source>
        <dbReference type="Proteomes" id="UP001597294"/>
    </source>
</evidence>
<dbReference type="Proteomes" id="UP001597294">
    <property type="component" value="Unassembled WGS sequence"/>
</dbReference>
<keyword evidence="1 4" id="KW-0808">Transferase</keyword>
<gene>
    <name evidence="4" type="ORF">ACFSKO_08085</name>
</gene>
<dbReference type="EC" id="2.3.1.-" evidence="4"/>
<feature type="domain" description="N-acetyltransferase" evidence="3">
    <location>
        <begin position="9"/>
        <end position="161"/>
    </location>
</feature>
<dbReference type="RefSeq" id="WP_380250298.1">
    <property type="nucleotide sequence ID" value="NZ_JBHUII010000004.1"/>
</dbReference>
<dbReference type="SUPFAM" id="SSF55729">
    <property type="entry name" value="Acyl-CoA N-acyltransferases (Nat)"/>
    <property type="match status" value="1"/>
</dbReference>
<accession>A0ABW5BIZ9</accession>
<sequence length="161" mass="17764">MTEKTGRTATLVPMSQSDYAAWKAHGIKAYAEDKQQSGYSAKQALKLSKVSYEDGLPQGLQTPNNYIFTILNAAEQPVGTTWFAIKEHYGKKSAFIYDIEINQAVRGQGLGKATMMALEAEVRKHGIDKIGLHVFAFNKTAHALYASLGYKTTDITMEKVV</sequence>
<keyword evidence="2 4" id="KW-0012">Acyltransferase</keyword>